<keyword evidence="1 4" id="KW-0560">Oxidoreductase</keyword>
<dbReference type="EC" id="1.8.4.11" evidence="4"/>
<evidence type="ECO:0000313" key="6">
    <source>
        <dbReference type="EMBL" id="WNB16948.1"/>
    </source>
</evidence>
<dbReference type="InterPro" id="IPR036509">
    <property type="entry name" value="Met_Sox_Rdtase_MsrA_sf"/>
</dbReference>
<dbReference type="AlphaFoldDB" id="A0AA51ZUR8"/>
<protein>
    <recommendedName>
        <fullName evidence="4">Peptide methionine sulfoxide reductase MsrA</fullName>
        <shortName evidence="4">Protein-methionine-S-oxide reductase</shortName>
        <ecNumber evidence="4">1.8.4.11</ecNumber>
    </recommendedName>
    <alternativeName>
        <fullName evidence="4">Peptide-methionine (S)-S-oxide reductase</fullName>
        <shortName evidence="4">Peptide Met(O) reductase</shortName>
    </alternativeName>
</protein>
<dbReference type="Pfam" id="PF01625">
    <property type="entry name" value="PMSR"/>
    <property type="match status" value="1"/>
</dbReference>
<evidence type="ECO:0000256" key="2">
    <source>
        <dbReference type="ARBA" id="ARBA00047806"/>
    </source>
</evidence>
<accession>A0AA51ZUR8</accession>
<dbReference type="HAMAP" id="MF_01401">
    <property type="entry name" value="MsrA"/>
    <property type="match status" value="1"/>
</dbReference>
<proteinExistence type="inferred from homology"/>
<comment type="similarity">
    <text evidence="4">Belongs to the MsrA Met sulfoxide reductase family.</text>
</comment>
<dbReference type="GO" id="GO:0008113">
    <property type="term" value="F:peptide-methionine (S)-S-oxide reductase activity"/>
    <property type="evidence" value="ECO:0007669"/>
    <property type="project" value="UniProtKB-UniRule"/>
</dbReference>
<gene>
    <name evidence="4 6" type="primary">msrA</name>
    <name evidence="6" type="ORF">QYS47_26265</name>
</gene>
<dbReference type="NCBIfam" id="TIGR00401">
    <property type="entry name" value="msrA"/>
    <property type="match status" value="1"/>
</dbReference>
<evidence type="ECO:0000256" key="4">
    <source>
        <dbReference type="HAMAP-Rule" id="MF_01401"/>
    </source>
</evidence>
<dbReference type="Gene3D" id="3.30.1060.10">
    <property type="entry name" value="Peptide methionine sulphoxide reductase MsrA"/>
    <property type="match status" value="1"/>
</dbReference>
<evidence type="ECO:0000256" key="1">
    <source>
        <dbReference type="ARBA" id="ARBA00023002"/>
    </source>
</evidence>
<dbReference type="KEGG" id="marp:QYS47_26265"/>
<dbReference type="PANTHER" id="PTHR43774">
    <property type="entry name" value="PEPTIDE METHIONINE SULFOXIDE REDUCTASE"/>
    <property type="match status" value="1"/>
</dbReference>
<evidence type="ECO:0000259" key="5">
    <source>
        <dbReference type="Pfam" id="PF01625"/>
    </source>
</evidence>
<name>A0AA51ZUR8_9BACT</name>
<feature type="domain" description="Peptide methionine sulphoxide reductase MsrA" evidence="5">
    <location>
        <begin position="10"/>
        <end position="162"/>
    </location>
</feature>
<organism evidence="6">
    <name type="scientific">Marivirga arenosa</name>
    <dbReference type="NCBI Taxonomy" id="3059076"/>
    <lineage>
        <taxon>Bacteria</taxon>
        <taxon>Pseudomonadati</taxon>
        <taxon>Bacteroidota</taxon>
        <taxon>Cytophagia</taxon>
        <taxon>Cytophagales</taxon>
        <taxon>Marivirgaceae</taxon>
        <taxon>Marivirga</taxon>
    </lineage>
</organism>
<comment type="catalytic activity">
    <reaction evidence="3 4">
        <text>[thioredoxin]-disulfide + L-methionine + H2O = L-methionine (S)-S-oxide + [thioredoxin]-dithiol</text>
        <dbReference type="Rhea" id="RHEA:19993"/>
        <dbReference type="Rhea" id="RHEA-COMP:10698"/>
        <dbReference type="Rhea" id="RHEA-COMP:10700"/>
        <dbReference type="ChEBI" id="CHEBI:15377"/>
        <dbReference type="ChEBI" id="CHEBI:29950"/>
        <dbReference type="ChEBI" id="CHEBI:50058"/>
        <dbReference type="ChEBI" id="CHEBI:57844"/>
        <dbReference type="ChEBI" id="CHEBI:58772"/>
        <dbReference type="EC" id="1.8.4.11"/>
    </reaction>
</comment>
<comment type="catalytic activity">
    <reaction evidence="2 4">
        <text>L-methionyl-[protein] + [thioredoxin]-disulfide + H2O = L-methionyl-(S)-S-oxide-[protein] + [thioredoxin]-dithiol</text>
        <dbReference type="Rhea" id="RHEA:14217"/>
        <dbReference type="Rhea" id="RHEA-COMP:10698"/>
        <dbReference type="Rhea" id="RHEA-COMP:10700"/>
        <dbReference type="Rhea" id="RHEA-COMP:12313"/>
        <dbReference type="Rhea" id="RHEA-COMP:12315"/>
        <dbReference type="ChEBI" id="CHEBI:15377"/>
        <dbReference type="ChEBI" id="CHEBI:16044"/>
        <dbReference type="ChEBI" id="CHEBI:29950"/>
        <dbReference type="ChEBI" id="CHEBI:44120"/>
        <dbReference type="ChEBI" id="CHEBI:50058"/>
        <dbReference type="EC" id="1.8.4.11"/>
    </reaction>
</comment>
<sequence length="183" mass="20844">MSHSSQDLEKATLGAGCFWCIDAVLRKLKGVQKVESGFSGGHIKNPPYREVVQGRTGHAEVANITFDPSIISYQEILEVFWQVHDPTTLNRQGADEGEHYRSIILTHNSKQAEIAQDMKLQLDQSGIFDDPIVTEIKAFEAFYPAETAHQDFYNRNVEMPYCTFVIKPKLDKIKRLFADKLKR</sequence>
<dbReference type="RefSeq" id="WP_322345992.1">
    <property type="nucleotide sequence ID" value="NZ_CP129968.2"/>
</dbReference>
<dbReference type="SUPFAM" id="SSF55068">
    <property type="entry name" value="Peptide methionine sulfoxide reductase"/>
    <property type="match status" value="1"/>
</dbReference>
<dbReference type="EMBL" id="CP129968">
    <property type="protein sequence ID" value="WNB16948.1"/>
    <property type="molecule type" value="Genomic_DNA"/>
</dbReference>
<dbReference type="InterPro" id="IPR002569">
    <property type="entry name" value="Met_Sox_Rdtase_MsrA_dom"/>
</dbReference>
<evidence type="ECO:0000256" key="3">
    <source>
        <dbReference type="ARBA" id="ARBA00048782"/>
    </source>
</evidence>
<dbReference type="Proteomes" id="UP001232019">
    <property type="component" value="Chromosome"/>
</dbReference>
<comment type="function">
    <text evidence="4">Has an important function as a repair enzyme for proteins that have been inactivated by oxidation. Catalyzes the reversible oxidation-reduction of methionine sulfoxide in proteins to methionine.</text>
</comment>
<dbReference type="PANTHER" id="PTHR43774:SF1">
    <property type="entry name" value="PEPTIDE METHIONINE SULFOXIDE REDUCTASE MSRA 2"/>
    <property type="match status" value="1"/>
</dbReference>
<reference evidence="6" key="1">
    <citation type="submission" date="2023-08" db="EMBL/GenBank/DDBJ databases">
        <title>Comparative genomics and taxonomic characterization of three novel marine species of genus Marivirga.</title>
        <authorList>
            <person name="Muhammad N."/>
            <person name="Kim S.-G."/>
        </authorList>
    </citation>
    <scope>NUCLEOTIDE SEQUENCE</scope>
    <source>
        <strain evidence="6">BKB1-2</strain>
    </source>
</reference>
<feature type="active site" evidence="4">
    <location>
        <position position="17"/>
    </location>
</feature>